<proteinExistence type="predicted"/>
<reference evidence="2 3" key="1">
    <citation type="journal article" date="2014" name="Science">
        <title>Plant genetics. Early allopolyploid evolution in the post-Neolithic Brassica napus oilseed genome.</title>
        <authorList>
            <person name="Chalhoub B."/>
            <person name="Denoeud F."/>
            <person name="Liu S."/>
            <person name="Parkin I.A."/>
            <person name="Tang H."/>
            <person name="Wang X."/>
            <person name="Chiquet J."/>
            <person name="Belcram H."/>
            <person name="Tong C."/>
            <person name="Samans B."/>
            <person name="Correa M."/>
            <person name="Da Silva C."/>
            <person name="Just J."/>
            <person name="Falentin C."/>
            <person name="Koh C.S."/>
            <person name="Le Clainche I."/>
            <person name="Bernard M."/>
            <person name="Bento P."/>
            <person name="Noel B."/>
            <person name="Labadie K."/>
            <person name="Alberti A."/>
            <person name="Charles M."/>
            <person name="Arnaud D."/>
            <person name="Guo H."/>
            <person name="Daviaud C."/>
            <person name="Alamery S."/>
            <person name="Jabbari K."/>
            <person name="Zhao M."/>
            <person name="Edger P.P."/>
            <person name="Chelaifa H."/>
            <person name="Tack D."/>
            <person name="Lassalle G."/>
            <person name="Mestiri I."/>
            <person name="Schnel N."/>
            <person name="Le Paslier M.C."/>
            <person name="Fan G."/>
            <person name="Renault V."/>
            <person name="Bayer P.E."/>
            <person name="Golicz A.A."/>
            <person name="Manoli S."/>
            <person name="Lee T.H."/>
            <person name="Thi V.H."/>
            <person name="Chalabi S."/>
            <person name="Hu Q."/>
            <person name="Fan C."/>
            <person name="Tollenaere R."/>
            <person name="Lu Y."/>
            <person name="Battail C."/>
            <person name="Shen J."/>
            <person name="Sidebottom C.H."/>
            <person name="Wang X."/>
            <person name="Canaguier A."/>
            <person name="Chauveau A."/>
            <person name="Berard A."/>
            <person name="Deniot G."/>
            <person name="Guan M."/>
            <person name="Liu Z."/>
            <person name="Sun F."/>
            <person name="Lim Y.P."/>
            <person name="Lyons E."/>
            <person name="Town C.D."/>
            <person name="Bancroft I."/>
            <person name="Wang X."/>
            <person name="Meng J."/>
            <person name="Ma J."/>
            <person name="Pires J.C."/>
            <person name="King G.J."/>
            <person name="Brunel D."/>
            <person name="Delourme R."/>
            <person name="Renard M."/>
            <person name="Aury J.M."/>
            <person name="Adams K.L."/>
            <person name="Batley J."/>
            <person name="Snowdon R.J."/>
            <person name="Tost J."/>
            <person name="Edwards D."/>
            <person name="Zhou Y."/>
            <person name="Hua W."/>
            <person name="Sharpe A.G."/>
            <person name="Paterson A.H."/>
            <person name="Guan C."/>
            <person name="Wincker P."/>
        </authorList>
    </citation>
    <scope>NUCLEOTIDE SEQUENCE [LARGE SCALE GENOMIC DNA]</scope>
    <source>
        <strain evidence="3">cv. Darmor-bzh</strain>
    </source>
</reference>
<dbReference type="OMA" id="HKCITNG"/>
<keyword evidence="3" id="KW-1185">Reference proteome</keyword>
<dbReference type="EMBL" id="LK033172">
    <property type="protein sequence ID" value="CDY53161.1"/>
    <property type="molecule type" value="Genomic_DNA"/>
</dbReference>
<name>A0A078ITP0_BRANA</name>
<dbReference type="PaxDb" id="3708-A0A078ITP0"/>
<protein>
    <submittedName>
        <fullName evidence="2">BnaC08g47830D protein</fullName>
    </submittedName>
</protein>
<dbReference type="AlphaFoldDB" id="A0A078ITP0"/>
<gene>
    <name evidence="2" type="primary">BnaC08g47830D</name>
    <name evidence="2" type="ORF">GSBRNA2T00008702001</name>
</gene>
<sequence>MSFECCSFSDLHYQGDQTLSITTTLPPALYQHPLRVCGTLVAARYQSSKQWWPIIHKCITNGSNDNGEGETVVIRPSPNDVEDMITRPPKE</sequence>
<evidence type="ECO:0000256" key="1">
    <source>
        <dbReference type="SAM" id="MobiDB-lite"/>
    </source>
</evidence>
<dbReference type="Proteomes" id="UP000028999">
    <property type="component" value="Unassembled WGS sequence"/>
</dbReference>
<organism evidence="2 3">
    <name type="scientific">Brassica napus</name>
    <name type="common">Rape</name>
    <dbReference type="NCBI Taxonomy" id="3708"/>
    <lineage>
        <taxon>Eukaryota</taxon>
        <taxon>Viridiplantae</taxon>
        <taxon>Streptophyta</taxon>
        <taxon>Embryophyta</taxon>
        <taxon>Tracheophyta</taxon>
        <taxon>Spermatophyta</taxon>
        <taxon>Magnoliopsida</taxon>
        <taxon>eudicotyledons</taxon>
        <taxon>Gunneridae</taxon>
        <taxon>Pentapetalae</taxon>
        <taxon>rosids</taxon>
        <taxon>malvids</taxon>
        <taxon>Brassicales</taxon>
        <taxon>Brassicaceae</taxon>
        <taxon>Brassiceae</taxon>
        <taxon>Brassica</taxon>
    </lineage>
</organism>
<accession>A0A078ITP0</accession>
<evidence type="ECO:0000313" key="3">
    <source>
        <dbReference type="Proteomes" id="UP000028999"/>
    </source>
</evidence>
<evidence type="ECO:0000313" key="2">
    <source>
        <dbReference type="EMBL" id="CDY53161.1"/>
    </source>
</evidence>
<dbReference type="Gramene" id="CDY53161">
    <property type="protein sequence ID" value="CDY53161"/>
    <property type="gene ID" value="GSBRNA2T00008702001"/>
</dbReference>
<feature type="region of interest" description="Disordered" evidence="1">
    <location>
        <begin position="66"/>
        <end position="91"/>
    </location>
</feature>